<dbReference type="AlphaFoldDB" id="A0A9D2T9B2"/>
<evidence type="ECO:0000256" key="6">
    <source>
        <dbReference type="ARBA" id="ARBA00022967"/>
    </source>
</evidence>
<dbReference type="PROSITE" id="PS50893">
    <property type="entry name" value="ABC_TRANSPORTER_2"/>
    <property type="match status" value="1"/>
</dbReference>
<reference evidence="10" key="1">
    <citation type="journal article" date="2021" name="PeerJ">
        <title>Extensive microbial diversity within the chicken gut microbiome revealed by metagenomics and culture.</title>
        <authorList>
            <person name="Gilroy R."/>
            <person name="Ravi A."/>
            <person name="Getino M."/>
            <person name="Pursley I."/>
            <person name="Horton D.L."/>
            <person name="Alikhan N.F."/>
            <person name="Baker D."/>
            <person name="Gharbi K."/>
            <person name="Hall N."/>
            <person name="Watson M."/>
            <person name="Adriaenssens E.M."/>
            <person name="Foster-Nyarko E."/>
            <person name="Jarju S."/>
            <person name="Secka A."/>
            <person name="Antonio M."/>
            <person name="Oren A."/>
            <person name="Chaudhuri R.R."/>
            <person name="La Ragione R."/>
            <person name="Hildebrand F."/>
            <person name="Pallen M.J."/>
        </authorList>
    </citation>
    <scope>NUCLEOTIDE SEQUENCE</scope>
    <source>
        <strain evidence="10">ChiSjej3B21-8574</strain>
    </source>
</reference>
<dbReference type="Proteomes" id="UP000823904">
    <property type="component" value="Unassembled WGS sequence"/>
</dbReference>
<dbReference type="PANTHER" id="PTHR43553">
    <property type="entry name" value="HEAVY METAL TRANSPORTER"/>
    <property type="match status" value="1"/>
</dbReference>
<dbReference type="GO" id="GO:0042626">
    <property type="term" value="F:ATPase-coupled transmembrane transporter activity"/>
    <property type="evidence" value="ECO:0007669"/>
    <property type="project" value="TreeGrafter"/>
</dbReference>
<comment type="similarity">
    <text evidence="8">Belongs to the ABC transporter superfamily. Energy-coupling factor EcfA family.</text>
</comment>
<gene>
    <name evidence="10" type="ORF">H9754_05830</name>
</gene>
<dbReference type="SMART" id="SM00382">
    <property type="entry name" value="AAA"/>
    <property type="match status" value="1"/>
</dbReference>
<evidence type="ECO:0000256" key="1">
    <source>
        <dbReference type="ARBA" id="ARBA00004202"/>
    </source>
</evidence>
<keyword evidence="3 8" id="KW-1003">Cell membrane</keyword>
<dbReference type="FunFam" id="3.40.50.300:FF:000224">
    <property type="entry name" value="Energy-coupling factor transporter ATP-binding protein EcfA"/>
    <property type="match status" value="1"/>
</dbReference>
<keyword evidence="5 8" id="KW-0067">ATP-binding</keyword>
<keyword evidence="7 8" id="KW-0472">Membrane</keyword>
<dbReference type="EMBL" id="DWWD01000023">
    <property type="protein sequence ID" value="HJC50086.1"/>
    <property type="molecule type" value="Genomic_DNA"/>
</dbReference>
<dbReference type="SUPFAM" id="SSF52540">
    <property type="entry name" value="P-loop containing nucleoside triphosphate hydrolases"/>
    <property type="match status" value="1"/>
</dbReference>
<dbReference type="InterPro" id="IPR003439">
    <property type="entry name" value="ABC_transporter-like_ATP-bd"/>
</dbReference>
<keyword evidence="6" id="KW-1278">Translocase</keyword>
<dbReference type="InterPro" id="IPR027417">
    <property type="entry name" value="P-loop_NTPase"/>
</dbReference>
<dbReference type="InterPro" id="IPR003593">
    <property type="entry name" value="AAA+_ATPase"/>
</dbReference>
<dbReference type="GO" id="GO:0016887">
    <property type="term" value="F:ATP hydrolysis activity"/>
    <property type="evidence" value="ECO:0007669"/>
    <property type="project" value="InterPro"/>
</dbReference>
<comment type="function">
    <text evidence="8">ATP-binding (A) component of a common energy-coupling factor (ECF) ABC-transporter complex.</text>
</comment>
<evidence type="ECO:0000256" key="5">
    <source>
        <dbReference type="ARBA" id="ARBA00022840"/>
    </source>
</evidence>
<dbReference type="InterPro" id="IPR050095">
    <property type="entry name" value="ECF_ABC_transporter_ATP-bd"/>
</dbReference>
<evidence type="ECO:0000256" key="2">
    <source>
        <dbReference type="ARBA" id="ARBA00022448"/>
    </source>
</evidence>
<dbReference type="NCBIfam" id="TIGR04521">
    <property type="entry name" value="ECF_ATPase_2"/>
    <property type="match status" value="1"/>
</dbReference>
<keyword evidence="2 8" id="KW-0813">Transport</keyword>
<comment type="caution">
    <text evidence="10">The sequence shown here is derived from an EMBL/GenBank/DDBJ whole genome shotgun (WGS) entry which is preliminary data.</text>
</comment>
<evidence type="ECO:0000259" key="9">
    <source>
        <dbReference type="PROSITE" id="PS50893"/>
    </source>
</evidence>
<dbReference type="PANTHER" id="PTHR43553:SF27">
    <property type="entry name" value="ENERGY-COUPLING FACTOR TRANSPORTER ATP-BINDING PROTEIN ECFA2"/>
    <property type="match status" value="1"/>
</dbReference>
<dbReference type="InterPro" id="IPR017871">
    <property type="entry name" value="ABC_transporter-like_CS"/>
</dbReference>
<evidence type="ECO:0000256" key="4">
    <source>
        <dbReference type="ARBA" id="ARBA00022741"/>
    </source>
</evidence>
<comment type="subunit">
    <text evidence="8">Forms a stable energy-coupling factor (ECF) transporter complex composed of 2 membrane-embedded substrate-binding proteins (S component), 2 ATP-binding proteins (A component) and 2 transmembrane proteins (T component).</text>
</comment>
<dbReference type="GO" id="GO:0043190">
    <property type="term" value="C:ATP-binding cassette (ABC) transporter complex"/>
    <property type="evidence" value="ECO:0007669"/>
    <property type="project" value="TreeGrafter"/>
</dbReference>
<dbReference type="PROSITE" id="PS00211">
    <property type="entry name" value="ABC_TRANSPORTER_1"/>
    <property type="match status" value="1"/>
</dbReference>
<sequence>MSIRLENVSYKYEENTKEKNYALKNIKLEIKKGEFVGIAGHTGSGKSTLIQHLNGLLKPSGGKVLYNERDIFEPGFPLRELRGKVGVCFQYPEYQLFEVTVLDDVCFGPMNFGKTREEAEVISRQALLDVGIEENIFHKSPFELSGGQRRRVAIAGILAMEPEYFVLDEPTAGLDPAGRDQILNLLKKLHQKKGMAILLVSHSMEDVADCADRVIVMNHGEVMYDGDKREVFSHKKELEAIGLSVPFYRSLAEELRERGFMIKEDVLTLEETKEAIMDVIRKKRDNA</sequence>
<reference evidence="10" key="2">
    <citation type="submission" date="2021-04" db="EMBL/GenBank/DDBJ databases">
        <authorList>
            <person name="Gilroy R."/>
        </authorList>
    </citation>
    <scope>NUCLEOTIDE SEQUENCE</scope>
    <source>
        <strain evidence="10">ChiSjej3B21-8574</strain>
    </source>
</reference>
<dbReference type="Gene3D" id="3.40.50.300">
    <property type="entry name" value="P-loop containing nucleotide triphosphate hydrolases"/>
    <property type="match status" value="1"/>
</dbReference>
<dbReference type="GO" id="GO:0005524">
    <property type="term" value="F:ATP binding"/>
    <property type="evidence" value="ECO:0007669"/>
    <property type="project" value="UniProtKB-UniRule"/>
</dbReference>
<protein>
    <recommendedName>
        <fullName evidence="8">Energy-coupling factor transporter ATP-binding protein EcfA2</fullName>
        <ecNumber evidence="8">7.-.-.-</ecNumber>
    </recommendedName>
</protein>
<feature type="domain" description="ABC transporter" evidence="9">
    <location>
        <begin position="3"/>
        <end position="244"/>
    </location>
</feature>
<evidence type="ECO:0000313" key="11">
    <source>
        <dbReference type="Proteomes" id="UP000823904"/>
    </source>
</evidence>
<dbReference type="CDD" id="cd03225">
    <property type="entry name" value="ABC_cobalt_CbiO_domain1"/>
    <property type="match status" value="1"/>
</dbReference>
<evidence type="ECO:0000256" key="7">
    <source>
        <dbReference type="ARBA" id="ARBA00023136"/>
    </source>
</evidence>
<name>A0A9D2T9B2_9FIRM</name>
<keyword evidence="4 8" id="KW-0547">Nucleotide-binding</keyword>
<dbReference type="EC" id="7.-.-.-" evidence="8"/>
<comment type="subcellular location">
    <subcellularLocation>
        <location evidence="1 8">Cell membrane</location>
        <topology evidence="1 8">Peripheral membrane protein</topology>
    </subcellularLocation>
</comment>
<evidence type="ECO:0000256" key="8">
    <source>
        <dbReference type="RuleBase" id="RU365104"/>
    </source>
</evidence>
<evidence type="ECO:0000256" key="3">
    <source>
        <dbReference type="ARBA" id="ARBA00022475"/>
    </source>
</evidence>
<accession>A0A9D2T9B2</accession>
<evidence type="ECO:0000313" key="10">
    <source>
        <dbReference type="EMBL" id="HJC50086.1"/>
    </source>
</evidence>
<dbReference type="InterPro" id="IPR030946">
    <property type="entry name" value="EcfA2"/>
</dbReference>
<dbReference type="InterPro" id="IPR015856">
    <property type="entry name" value="ABC_transpr_CbiO/EcfA_su"/>
</dbReference>
<organism evidence="10 11">
    <name type="scientific">Candidatus Anaerostipes avistercoris</name>
    <dbReference type="NCBI Taxonomy" id="2838462"/>
    <lineage>
        <taxon>Bacteria</taxon>
        <taxon>Bacillati</taxon>
        <taxon>Bacillota</taxon>
        <taxon>Clostridia</taxon>
        <taxon>Lachnospirales</taxon>
        <taxon>Lachnospiraceae</taxon>
        <taxon>Anaerostipes</taxon>
    </lineage>
</organism>
<proteinExistence type="inferred from homology"/>
<dbReference type="Pfam" id="PF00005">
    <property type="entry name" value="ABC_tran"/>
    <property type="match status" value="1"/>
</dbReference>